<dbReference type="NCBIfam" id="TIGR00258">
    <property type="entry name" value="inosine/xanthosine triphosphatase"/>
    <property type="match status" value="1"/>
</dbReference>
<comment type="subunit">
    <text evidence="11">Homodimer.</text>
</comment>
<dbReference type="HAMAP" id="MF_00648">
    <property type="entry name" value="Non_canon_purine_NTPase_YjjX"/>
    <property type="match status" value="1"/>
</dbReference>
<evidence type="ECO:0000256" key="11">
    <source>
        <dbReference type="HAMAP-Rule" id="MF_00648"/>
    </source>
</evidence>
<keyword evidence="4 11" id="KW-0378">Hydrolase</keyword>
<dbReference type="InterPro" id="IPR002786">
    <property type="entry name" value="Non_canon_purine_NTPase"/>
</dbReference>
<dbReference type="PANTHER" id="PTHR34699">
    <property type="match status" value="1"/>
</dbReference>
<dbReference type="Proteomes" id="UP000031672">
    <property type="component" value="Unassembled WGS sequence"/>
</dbReference>
<keyword evidence="2 11" id="KW-0479">Metal-binding</keyword>
<dbReference type="InterPro" id="IPR050299">
    <property type="entry name" value="YjjX_NTPase"/>
</dbReference>
<dbReference type="SUPFAM" id="SSF52972">
    <property type="entry name" value="ITPase-like"/>
    <property type="match status" value="1"/>
</dbReference>
<gene>
    <name evidence="13" type="primary">yjjX</name>
    <name evidence="13" type="ORF">OJ16_11175</name>
</gene>
<comment type="function">
    <text evidence="11">Phosphatase that hydrolyzes non-canonical purine nucleotides such as XTP and ITP to their respective diphosphate derivatives. Probably excludes non-canonical purines from DNA/RNA precursor pool, thus preventing their incorporation into DNA/RNA and avoiding chromosomal lesions.</text>
</comment>
<comment type="cofactor">
    <cofactor evidence="11">
        <name>Mg(2+)</name>
        <dbReference type="ChEBI" id="CHEBI:18420"/>
    </cofactor>
    <cofactor evidence="11">
        <name>Mn(2+)</name>
        <dbReference type="ChEBI" id="CHEBI:29035"/>
    </cofactor>
    <text evidence="11">Binds 1 divalent metal cation per subunit; can use either Mg(2+) or Mn(2+).</text>
</comment>
<proteinExistence type="inferred from homology"/>
<dbReference type="FunFam" id="3.90.950.10:FF:000002">
    <property type="entry name" value="Inosine/xanthosine triphosphatase"/>
    <property type="match status" value="1"/>
</dbReference>
<comment type="cofactor">
    <cofactor evidence="1">
        <name>Mn(2+)</name>
        <dbReference type="ChEBI" id="CHEBI:29035"/>
    </cofactor>
</comment>
<dbReference type="Gene3D" id="3.90.950.10">
    <property type="match status" value="1"/>
</dbReference>
<evidence type="ECO:0000256" key="3">
    <source>
        <dbReference type="ARBA" id="ARBA00022741"/>
    </source>
</evidence>
<comment type="catalytic activity">
    <reaction evidence="8 11">
        <text>ITP + H2O = IDP + phosphate + H(+)</text>
        <dbReference type="Rhea" id="RHEA:28330"/>
        <dbReference type="ChEBI" id="CHEBI:15377"/>
        <dbReference type="ChEBI" id="CHEBI:15378"/>
        <dbReference type="ChEBI" id="CHEBI:43474"/>
        <dbReference type="ChEBI" id="CHEBI:58280"/>
        <dbReference type="ChEBI" id="CHEBI:61402"/>
        <dbReference type="EC" id="3.6.1.73"/>
    </reaction>
</comment>
<evidence type="ECO:0000256" key="6">
    <source>
        <dbReference type="ARBA" id="ARBA00023080"/>
    </source>
</evidence>
<dbReference type="EMBL" id="JTKH01000021">
    <property type="protein sequence ID" value="KII77415.1"/>
    <property type="molecule type" value="Genomic_DNA"/>
</dbReference>
<dbReference type="OrthoDB" id="6334099at2"/>
<dbReference type="EC" id="3.6.1.73" evidence="11"/>
<feature type="binding site" evidence="11">
    <location>
        <position position="70"/>
    </location>
    <ligand>
        <name>Mg(2+)</name>
        <dbReference type="ChEBI" id="CHEBI:18420"/>
    </ligand>
</feature>
<comment type="similarity">
    <text evidence="10 11">Belongs to the YjjX NTPase family.</text>
</comment>
<organism evidence="13 14">
    <name type="scientific">Vibrio renipiscarius</name>
    <dbReference type="NCBI Taxonomy" id="1461322"/>
    <lineage>
        <taxon>Bacteria</taxon>
        <taxon>Pseudomonadati</taxon>
        <taxon>Pseudomonadota</taxon>
        <taxon>Gammaproteobacteria</taxon>
        <taxon>Vibrionales</taxon>
        <taxon>Vibrionaceae</taxon>
        <taxon>Vibrio</taxon>
    </lineage>
</organism>
<comment type="caution">
    <text evidence="11">Lacks conserved residue(s) required for the propagation of feature annotation.</text>
</comment>
<evidence type="ECO:0000256" key="8">
    <source>
        <dbReference type="ARBA" id="ARBA00048174"/>
    </source>
</evidence>
<evidence type="ECO:0000313" key="14">
    <source>
        <dbReference type="Proteomes" id="UP000031672"/>
    </source>
</evidence>
<evidence type="ECO:0000256" key="10">
    <source>
        <dbReference type="ARBA" id="ARBA00060855"/>
    </source>
</evidence>
<keyword evidence="14" id="KW-1185">Reference proteome</keyword>
<accession>A0A0C2NM80</accession>
<comment type="caution">
    <text evidence="13">The sequence shown here is derived from an EMBL/GenBank/DDBJ whole genome shotgun (WGS) entry which is preliminary data.</text>
</comment>
<evidence type="ECO:0000256" key="9">
    <source>
        <dbReference type="ARBA" id="ARBA00048781"/>
    </source>
</evidence>
<keyword evidence="6 11" id="KW-0546">Nucleotide metabolism</keyword>
<evidence type="ECO:0000259" key="12">
    <source>
        <dbReference type="Pfam" id="PF01931"/>
    </source>
</evidence>
<dbReference type="AlphaFoldDB" id="A0A0C2NM80"/>
<evidence type="ECO:0000256" key="5">
    <source>
        <dbReference type="ARBA" id="ARBA00022842"/>
    </source>
</evidence>
<keyword evidence="7 11" id="KW-0464">Manganese</keyword>
<feature type="domain" description="Non-canonical purine NTP phosphatase/PRRC1" evidence="12">
    <location>
        <begin position="9"/>
        <end position="168"/>
    </location>
</feature>
<sequence>MSQLTVIVASLNPAKINAVKSAFSAVFPQQSFDFVGVSVPSGVAEQPITNAETHQGARNRVAHAKQAQPQGDFYVGLEAGIEDATTFAWMVIESDTQRGESRSASMMLPPKVADQLSQEVELGTVMDHVFGTTNIKQKGGAIGVLTQHQLTRSSVYHQALIMALIPFINPDHYPENL</sequence>
<dbReference type="RefSeq" id="WP_040990676.1">
    <property type="nucleotide sequence ID" value="NZ_JBFRUC010000017.1"/>
</dbReference>
<reference evidence="13 14" key="1">
    <citation type="submission" date="2014-11" db="EMBL/GenBank/DDBJ databases">
        <title>Draft Genome Sequence of Vibrio piscirenalis strains CECT 8603T and CECT 8604, two marine Gammaproteobacterium isolated from cultured gilthead sea bream (Sparus aurata).</title>
        <authorList>
            <person name="Arahal D.R."/>
            <person name="Rodrigo-Torres L."/>
            <person name="Lucena T."/>
            <person name="Pujalte M.J."/>
        </authorList>
    </citation>
    <scope>NUCLEOTIDE SEQUENCE [LARGE SCALE GENOMIC DNA]</scope>
    <source>
        <strain evidence="13 14">DCR 1-4-2</strain>
    </source>
</reference>
<keyword evidence="5 11" id="KW-0460">Magnesium</keyword>
<dbReference type="GO" id="GO:0000166">
    <property type="term" value="F:nucleotide binding"/>
    <property type="evidence" value="ECO:0007669"/>
    <property type="project" value="UniProtKB-KW"/>
</dbReference>
<dbReference type="InterPro" id="IPR026533">
    <property type="entry name" value="NTPase/PRRC1"/>
</dbReference>
<dbReference type="GO" id="GO:0006772">
    <property type="term" value="P:thiamine metabolic process"/>
    <property type="evidence" value="ECO:0007669"/>
    <property type="project" value="TreeGrafter"/>
</dbReference>
<accession>A0A0C2KGI6</accession>
<dbReference type="GO" id="GO:0103023">
    <property type="term" value="F:ITPase activity"/>
    <property type="evidence" value="ECO:0007669"/>
    <property type="project" value="UniProtKB-EC"/>
</dbReference>
<dbReference type="PANTHER" id="PTHR34699:SF2">
    <property type="entry name" value="NON-CANONICAL PURINE NTP PHOSPHATASE_PRRC1 DOMAIN-CONTAINING PROTEIN"/>
    <property type="match status" value="1"/>
</dbReference>
<evidence type="ECO:0000256" key="4">
    <source>
        <dbReference type="ARBA" id="ARBA00022801"/>
    </source>
</evidence>
<protein>
    <recommendedName>
        <fullName evidence="11">Inosine/xanthosine triphosphatase</fullName>
        <shortName evidence="11">ITPase/XTPase</shortName>
        <ecNumber evidence="11">3.6.1.73</ecNumber>
    </recommendedName>
    <alternativeName>
        <fullName evidence="11">Non-canonical purine NTP phosphatase</fullName>
    </alternativeName>
    <alternativeName>
        <fullName evidence="11">Non-standard purine NTP phosphatase</fullName>
    </alternativeName>
    <alternativeName>
        <fullName evidence="11">Nucleoside-triphosphate phosphatase</fullName>
        <shortName evidence="11">NTPase</shortName>
    </alternativeName>
</protein>
<evidence type="ECO:0000313" key="13">
    <source>
        <dbReference type="EMBL" id="KII77415.1"/>
    </source>
</evidence>
<name>A0A0C2NM80_9VIBR</name>
<keyword evidence="3 11" id="KW-0547">Nucleotide-binding</keyword>
<evidence type="ECO:0000256" key="1">
    <source>
        <dbReference type="ARBA" id="ARBA00001936"/>
    </source>
</evidence>
<dbReference type="GO" id="GO:0009117">
    <property type="term" value="P:nucleotide metabolic process"/>
    <property type="evidence" value="ECO:0007669"/>
    <property type="project" value="UniProtKB-KW"/>
</dbReference>
<dbReference type="GO" id="GO:0046872">
    <property type="term" value="F:metal ion binding"/>
    <property type="evidence" value="ECO:0007669"/>
    <property type="project" value="UniProtKB-KW"/>
</dbReference>
<dbReference type="NCBIfam" id="NF003459">
    <property type="entry name" value="PRK05074.1"/>
    <property type="match status" value="1"/>
</dbReference>
<dbReference type="InterPro" id="IPR029001">
    <property type="entry name" value="ITPase-like_fam"/>
</dbReference>
<evidence type="ECO:0000256" key="7">
    <source>
        <dbReference type="ARBA" id="ARBA00023211"/>
    </source>
</evidence>
<evidence type="ECO:0000256" key="2">
    <source>
        <dbReference type="ARBA" id="ARBA00022723"/>
    </source>
</evidence>
<dbReference type="STRING" id="1461322.OJ16_11175"/>
<comment type="catalytic activity">
    <reaction evidence="9 11">
        <text>XTP + H2O = XDP + phosphate + H(+)</text>
        <dbReference type="Rhea" id="RHEA:28406"/>
        <dbReference type="ChEBI" id="CHEBI:15377"/>
        <dbReference type="ChEBI" id="CHEBI:15378"/>
        <dbReference type="ChEBI" id="CHEBI:43474"/>
        <dbReference type="ChEBI" id="CHEBI:59884"/>
        <dbReference type="ChEBI" id="CHEBI:61314"/>
        <dbReference type="EC" id="3.6.1.73"/>
    </reaction>
</comment>
<dbReference type="Pfam" id="PF01931">
    <property type="entry name" value="NTPase_I-T"/>
    <property type="match status" value="1"/>
</dbReference>